<feature type="transmembrane region" description="Helical" evidence="5">
    <location>
        <begin position="357"/>
        <end position="379"/>
    </location>
</feature>
<dbReference type="Pfam" id="PF00001">
    <property type="entry name" value="7tm_1"/>
    <property type="match status" value="1"/>
</dbReference>
<feature type="transmembrane region" description="Helical" evidence="5">
    <location>
        <begin position="315"/>
        <end position="337"/>
    </location>
</feature>
<dbReference type="RefSeq" id="XP_013389190.1">
    <property type="nucleotide sequence ID" value="XM_013533736.2"/>
</dbReference>
<dbReference type="PRINTS" id="PR00237">
    <property type="entry name" value="GPCRRHODOPSN"/>
</dbReference>
<dbReference type="RefSeq" id="XP_013389191.1">
    <property type="nucleotide sequence ID" value="XM_013533737.2"/>
</dbReference>
<proteinExistence type="predicted"/>
<dbReference type="GO" id="GO:0016020">
    <property type="term" value="C:membrane"/>
    <property type="evidence" value="ECO:0007669"/>
    <property type="project" value="UniProtKB-SubCell"/>
</dbReference>
<dbReference type="AlphaFoldDB" id="A0A1S3HT25"/>
<feature type="transmembrane region" description="Helical" evidence="5">
    <location>
        <begin position="132"/>
        <end position="150"/>
    </location>
</feature>
<keyword evidence="7" id="KW-1185">Reference proteome</keyword>
<dbReference type="Gene3D" id="1.20.1070.10">
    <property type="entry name" value="Rhodopsin 7-helix transmembrane proteins"/>
    <property type="match status" value="1"/>
</dbReference>
<protein>
    <submittedName>
        <fullName evidence="8 9">G-protein coupled receptor daf-37</fullName>
    </submittedName>
</protein>
<dbReference type="Proteomes" id="UP000085678">
    <property type="component" value="Unplaced"/>
</dbReference>
<name>A0A1S3HT25_LINAN</name>
<organism evidence="7 8">
    <name type="scientific">Lingula anatina</name>
    <name type="common">Brachiopod</name>
    <name type="synonym">Lingula unguis</name>
    <dbReference type="NCBI Taxonomy" id="7574"/>
    <lineage>
        <taxon>Eukaryota</taxon>
        <taxon>Metazoa</taxon>
        <taxon>Spiralia</taxon>
        <taxon>Lophotrochozoa</taxon>
        <taxon>Brachiopoda</taxon>
        <taxon>Linguliformea</taxon>
        <taxon>Lingulata</taxon>
        <taxon>Lingulida</taxon>
        <taxon>Linguloidea</taxon>
        <taxon>Lingulidae</taxon>
        <taxon>Lingula</taxon>
    </lineage>
</organism>
<dbReference type="CDD" id="cd14978">
    <property type="entry name" value="7tmA_FMRFamide_R-like"/>
    <property type="match status" value="1"/>
</dbReference>
<feature type="transmembrane region" description="Helical" evidence="5">
    <location>
        <begin position="88"/>
        <end position="106"/>
    </location>
</feature>
<evidence type="ECO:0000256" key="1">
    <source>
        <dbReference type="ARBA" id="ARBA00004370"/>
    </source>
</evidence>
<dbReference type="PANTHER" id="PTHR46641">
    <property type="entry name" value="FMRFAMIDE RECEPTOR-RELATED"/>
    <property type="match status" value="1"/>
</dbReference>
<dbReference type="InterPro" id="IPR017452">
    <property type="entry name" value="GPCR_Rhodpsn_7TM"/>
</dbReference>
<dbReference type="InterPro" id="IPR052954">
    <property type="entry name" value="GPCR-Ligand_Int"/>
</dbReference>
<dbReference type="RefSeq" id="XP_013389193.1">
    <property type="nucleotide sequence ID" value="XM_013533739.2"/>
</dbReference>
<keyword evidence="2 5" id="KW-0812">Transmembrane</keyword>
<sequence length="414" mass="46969">MGICAYGLQRQQLHCIPLVKTFLFKMDTCEVSQELTTNVTQGSVDNSSAAVLLMKVIPIVFLVFGTAGNILSIVVLRRPFMRKTWTGFFLSSLAVVDTLVLWTGLLRHTIKAYNPDTDIRDLSSIGCKLHRFLLYVFLDMSAWILVALTVGRYITVCHVFKASTWCTRKRALIALLVIILFTVGLNLHTLWTVDLNCNPATGQLKCDHFQETDPYFYFVENAVPWIAVCVYAFGPFTIMIILNGCIIRRIRKSQRYHNSMKVRSISIQSQNSICDDKISFNKNGAPGPSLGTTSSPYPDCPNKDHHNEHARSTTVMLLVVTFAFLLLASPSFVNLIVEYYTRNTHELTLEHKSEHQLGSTLVLILNYMNHAVNFILYCVSGKSFRDELVRMFRENSRKMSVRSAYSAEIGMCRY</sequence>
<accession>A0A1S3HT25</accession>
<dbReference type="GeneID" id="106157934"/>
<feature type="domain" description="G-protein coupled receptors family 1 profile" evidence="6">
    <location>
        <begin position="68"/>
        <end position="377"/>
    </location>
</feature>
<evidence type="ECO:0000313" key="10">
    <source>
        <dbReference type="RefSeq" id="XP_013389193.1"/>
    </source>
</evidence>
<evidence type="ECO:0000256" key="2">
    <source>
        <dbReference type="ARBA" id="ARBA00022692"/>
    </source>
</evidence>
<evidence type="ECO:0000256" key="4">
    <source>
        <dbReference type="ARBA" id="ARBA00023136"/>
    </source>
</evidence>
<dbReference type="STRING" id="7574.A0A1S3HT25"/>
<dbReference type="OrthoDB" id="9990906at2759"/>
<feature type="transmembrane region" description="Helical" evidence="5">
    <location>
        <begin position="222"/>
        <end position="246"/>
    </location>
</feature>
<evidence type="ECO:0000256" key="5">
    <source>
        <dbReference type="SAM" id="Phobius"/>
    </source>
</evidence>
<reference evidence="8 9" key="1">
    <citation type="submission" date="2025-04" db="UniProtKB">
        <authorList>
            <consortium name="RefSeq"/>
        </authorList>
    </citation>
    <scope>IDENTIFICATION</scope>
    <source>
        <tissue evidence="8 9">Gonads</tissue>
    </source>
</reference>
<evidence type="ECO:0000313" key="7">
    <source>
        <dbReference type="Proteomes" id="UP000085678"/>
    </source>
</evidence>
<evidence type="ECO:0000313" key="9">
    <source>
        <dbReference type="RefSeq" id="XP_013389191.1"/>
    </source>
</evidence>
<feature type="transmembrane region" description="Helical" evidence="5">
    <location>
        <begin position="171"/>
        <end position="191"/>
    </location>
</feature>
<keyword evidence="8 9" id="KW-0675">Receptor</keyword>
<evidence type="ECO:0000256" key="3">
    <source>
        <dbReference type="ARBA" id="ARBA00022989"/>
    </source>
</evidence>
<feature type="transmembrane region" description="Helical" evidence="5">
    <location>
        <begin position="56"/>
        <end position="76"/>
    </location>
</feature>
<dbReference type="PROSITE" id="PS50262">
    <property type="entry name" value="G_PROTEIN_RECEP_F1_2"/>
    <property type="match status" value="1"/>
</dbReference>
<gene>
    <name evidence="8 9 10" type="primary">LOC106157934</name>
</gene>
<evidence type="ECO:0000259" key="6">
    <source>
        <dbReference type="PROSITE" id="PS50262"/>
    </source>
</evidence>
<keyword evidence="4 5" id="KW-0472">Membrane</keyword>
<dbReference type="SUPFAM" id="SSF81321">
    <property type="entry name" value="Family A G protein-coupled receptor-like"/>
    <property type="match status" value="1"/>
</dbReference>
<dbReference type="PANTHER" id="PTHR46641:SF25">
    <property type="entry name" value="CNMAMIDE RECEPTOR-RELATED"/>
    <property type="match status" value="1"/>
</dbReference>
<comment type="subcellular location">
    <subcellularLocation>
        <location evidence="1">Membrane</location>
    </subcellularLocation>
</comment>
<dbReference type="KEGG" id="lak:106157934"/>
<dbReference type="InterPro" id="IPR000276">
    <property type="entry name" value="GPCR_Rhodpsn"/>
</dbReference>
<dbReference type="GO" id="GO:0004930">
    <property type="term" value="F:G protein-coupled receptor activity"/>
    <property type="evidence" value="ECO:0007669"/>
    <property type="project" value="InterPro"/>
</dbReference>
<keyword evidence="3 5" id="KW-1133">Transmembrane helix</keyword>
<evidence type="ECO:0000313" key="8">
    <source>
        <dbReference type="RefSeq" id="XP_013389190.1"/>
    </source>
</evidence>